<dbReference type="Pfam" id="PF05402">
    <property type="entry name" value="PqqD"/>
    <property type="match status" value="1"/>
</dbReference>
<evidence type="ECO:0000256" key="4">
    <source>
        <dbReference type="HAMAP-Rule" id="MF_00655"/>
    </source>
</evidence>
<evidence type="ECO:0000256" key="5">
    <source>
        <dbReference type="SAM" id="MobiDB-lite"/>
    </source>
</evidence>
<evidence type="ECO:0000313" key="7">
    <source>
        <dbReference type="Proteomes" id="UP001597373"/>
    </source>
</evidence>
<evidence type="ECO:0000313" key="6">
    <source>
        <dbReference type="EMBL" id="MFD2258659.1"/>
    </source>
</evidence>
<comment type="caution">
    <text evidence="6">The sequence shown here is derived from an EMBL/GenBank/DDBJ whole genome shotgun (WGS) entry which is preliminary data.</text>
</comment>
<protein>
    <recommendedName>
        <fullName evidence="4">PqqA binding protein</fullName>
    </recommendedName>
    <alternativeName>
        <fullName evidence="4">Coenzyme PQQ synthesis protein D</fullName>
    </alternativeName>
    <alternativeName>
        <fullName evidence="4">Pyrroloquinoline quinone biosynthesis protein D</fullName>
    </alternativeName>
</protein>
<name>A0ABW5DFG6_9HYPH</name>
<comment type="function">
    <text evidence="4">Functions as a PqqA binding protein and presents PqqA to PqqE, in the pyrroloquinoline quinone (PQQ) biosynthetic pathway.</text>
</comment>
<dbReference type="InterPro" id="IPR022479">
    <property type="entry name" value="PqqD_bac"/>
</dbReference>
<proteinExistence type="inferred from homology"/>
<dbReference type="NCBIfam" id="TIGR03859">
    <property type="entry name" value="PQQ_PqqD"/>
    <property type="match status" value="1"/>
</dbReference>
<dbReference type="Gene3D" id="1.10.10.1150">
    <property type="entry name" value="Coenzyme PQQ synthesis protein D (PqqD)"/>
    <property type="match status" value="1"/>
</dbReference>
<dbReference type="Proteomes" id="UP001597373">
    <property type="component" value="Unassembled WGS sequence"/>
</dbReference>
<sequence length="107" mass="12092">MNTAPASSPRLELSEQSRPKLSRHARLKFDKIREQWVLLVPERVLVPDETAVEILHLCDGERSIAAVVDELCRKYAADRQLIRNDVIALLQDLADKGYLIDAGEEKA</sequence>
<comment type="subunit">
    <text evidence="2 4">Monomer. Interacts with PqqE.</text>
</comment>
<evidence type="ECO:0000256" key="2">
    <source>
        <dbReference type="ARBA" id="ARBA00011741"/>
    </source>
</evidence>
<comment type="pathway">
    <text evidence="1 4">Cofactor biosynthesis; pyrroloquinoline quinone biosynthesis.</text>
</comment>
<evidence type="ECO:0000256" key="3">
    <source>
        <dbReference type="ARBA" id="ARBA00022905"/>
    </source>
</evidence>
<accession>A0ABW5DFG6</accession>
<keyword evidence="7" id="KW-1185">Reference proteome</keyword>
<dbReference type="RefSeq" id="WP_345097822.1">
    <property type="nucleotide sequence ID" value="NZ_BAABGS010000009.1"/>
</dbReference>
<comment type="similarity">
    <text evidence="4">Belongs to the PqqD family.</text>
</comment>
<feature type="region of interest" description="Disordered" evidence="5">
    <location>
        <begin position="1"/>
        <end position="20"/>
    </location>
</feature>
<dbReference type="HAMAP" id="MF_00655">
    <property type="entry name" value="PQQ_syn_PqqD"/>
    <property type="match status" value="1"/>
</dbReference>
<dbReference type="InterPro" id="IPR008792">
    <property type="entry name" value="PQQD"/>
</dbReference>
<keyword evidence="3 4" id="KW-0884">PQQ biosynthesis</keyword>
<organism evidence="6 7">
    <name type="scientific">Chelativorans composti</name>
    <dbReference type="NCBI Taxonomy" id="768533"/>
    <lineage>
        <taxon>Bacteria</taxon>
        <taxon>Pseudomonadati</taxon>
        <taxon>Pseudomonadota</taxon>
        <taxon>Alphaproteobacteria</taxon>
        <taxon>Hyphomicrobiales</taxon>
        <taxon>Phyllobacteriaceae</taxon>
        <taxon>Chelativorans</taxon>
    </lineage>
</organism>
<evidence type="ECO:0000256" key="1">
    <source>
        <dbReference type="ARBA" id="ARBA00004886"/>
    </source>
</evidence>
<reference evidence="7" key="1">
    <citation type="journal article" date="2019" name="Int. J. Syst. Evol. Microbiol.">
        <title>The Global Catalogue of Microorganisms (GCM) 10K type strain sequencing project: providing services to taxonomists for standard genome sequencing and annotation.</title>
        <authorList>
            <consortium name="The Broad Institute Genomics Platform"/>
            <consortium name="The Broad Institute Genome Sequencing Center for Infectious Disease"/>
            <person name="Wu L."/>
            <person name="Ma J."/>
        </authorList>
    </citation>
    <scope>NUCLEOTIDE SEQUENCE [LARGE SCALE GENOMIC DNA]</scope>
    <source>
        <strain evidence="7">KCTC 23707</strain>
    </source>
</reference>
<dbReference type="EMBL" id="JBHUIR010000010">
    <property type="protein sequence ID" value="MFD2258659.1"/>
    <property type="molecule type" value="Genomic_DNA"/>
</dbReference>
<gene>
    <name evidence="4 6" type="primary">pqqD</name>
    <name evidence="6" type="ORF">ACFSMZ_02605</name>
</gene>
<dbReference type="InterPro" id="IPR041881">
    <property type="entry name" value="PqqD_sf"/>
</dbReference>